<organism evidence="3 4">
    <name type="scientific">Propioniciclava soli</name>
    <dbReference type="NCBI Taxonomy" id="2775081"/>
    <lineage>
        <taxon>Bacteria</taxon>
        <taxon>Bacillati</taxon>
        <taxon>Actinomycetota</taxon>
        <taxon>Actinomycetes</taxon>
        <taxon>Propionibacteriales</taxon>
        <taxon>Propionibacteriaceae</taxon>
        <taxon>Propioniciclava</taxon>
    </lineage>
</organism>
<feature type="compositionally biased region" description="Pro residues" evidence="1">
    <location>
        <begin position="1"/>
        <end position="12"/>
    </location>
</feature>
<dbReference type="GO" id="GO:0016787">
    <property type="term" value="F:hydrolase activity"/>
    <property type="evidence" value="ECO:0007669"/>
    <property type="project" value="UniProtKB-KW"/>
</dbReference>
<gene>
    <name evidence="3" type="ORF">PCC79_13685</name>
</gene>
<dbReference type="InterPro" id="IPR029058">
    <property type="entry name" value="AB_hydrolase_fold"/>
</dbReference>
<evidence type="ECO:0000256" key="1">
    <source>
        <dbReference type="SAM" id="MobiDB-lite"/>
    </source>
</evidence>
<evidence type="ECO:0000259" key="2">
    <source>
        <dbReference type="Pfam" id="PF12146"/>
    </source>
</evidence>
<reference evidence="3 4" key="1">
    <citation type="journal article" date="2023" name="Environ Microbiome">
        <title>A coral-associated actinobacterium mitigates coral bleaching under heat stress.</title>
        <authorList>
            <person name="Li J."/>
            <person name="Zou Y."/>
            <person name="Li Q."/>
            <person name="Zhang J."/>
            <person name="Bourne D.G."/>
            <person name="Lyu Y."/>
            <person name="Liu C."/>
            <person name="Zhang S."/>
        </authorList>
    </citation>
    <scope>NUCLEOTIDE SEQUENCE [LARGE SCALE GENOMIC DNA]</scope>
    <source>
        <strain evidence="3 4">SCSIO 13291</strain>
    </source>
</reference>
<dbReference type="PANTHER" id="PTHR11614">
    <property type="entry name" value="PHOSPHOLIPASE-RELATED"/>
    <property type="match status" value="1"/>
</dbReference>
<feature type="domain" description="Serine aminopeptidase S33" evidence="2">
    <location>
        <begin position="72"/>
        <end position="197"/>
    </location>
</feature>
<evidence type="ECO:0000313" key="4">
    <source>
        <dbReference type="Proteomes" id="UP001434337"/>
    </source>
</evidence>
<dbReference type="RefSeq" id="WP_342372155.1">
    <property type="nucleotide sequence ID" value="NZ_CP115965.1"/>
</dbReference>
<protein>
    <submittedName>
        <fullName evidence="3">Alpha/beta hydrolase</fullName>
    </submittedName>
</protein>
<evidence type="ECO:0000313" key="3">
    <source>
        <dbReference type="EMBL" id="WZW97930.1"/>
    </source>
</evidence>
<dbReference type="InterPro" id="IPR022742">
    <property type="entry name" value="Hydrolase_4"/>
</dbReference>
<keyword evidence="4" id="KW-1185">Reference proteome</keyword>
<dbReference type="Pfam" id="PF12146">
    <property type="entry name" value="Hydrolase_4"/>
    <property type="match status" value="1"/>
</dbReference>
<keyword evidence="3" id="KW-0378">Hydrolase</keyword>
<name>A0ABZ3C563_9ACTN</name>
<dbReference type="Gene3D" id="3.40.50.1820">
    <property type="entry name" value="alpha/beta hydrolase"/>
    <property type="match status" value="1"/>
</dbReference>
<accession>A0ABZ3C563</accession>
<dbReference type="Proteomes" id="UP001434337">
    <property type="component" value="Chromosome"/>
</dbReference>
<feature type="region of interest" description="Disordered" evidence="1">
    <location>
        <begin position="1"/>
        <end position="22"/>
    </location>
</feature>
<proteinExistence type="predicted"/>
<dbReference type="EMBL" id="CP115965">
    <property type="protein sequence ID" value="WZW97930.1"/>
    <property type="molecule type" value="Genomic_DNA"/>
</dbReference>
<sequence length="343" mass="37557">MEPPEPTPPPPSTAEAGRQGAGWRPDAALAGFECLDLPLDAEPEIGEPEDALVGTLVRRADPALRDGRPAWLYVHGWNDYFFQTHLAEVVEGLGYAFHAVDLRRYGRSHREGQLWGYVADLSHYEAELDAAVAVIRHDHDRIVGMGHSTGGLTISLWAAGRPGVVDGLVLNSPWLEMHGPPALAALARPLLQQFSGRRGTTAIPIRDNEERIYARAAHADHGGEWAWDLTLKSDGPRPLRLGWLRAILAGHARVAAGLGLECPVFVATSDRTVWLRRFADSARTADTVLDVERIGAAATRLGRSLTLVRIPGGMHDLTISQPAARAQFFDDLTRWERAWVSGR</sequence>
<dbReference type="InterPro" id="IPR051044">
    <property type="entry name" value="MAG_DAG_Lipase"/>
</dbReference>
<dbReference type="SUPFAM" id="SSF53474">
    <property type="entry name" value="alpha/beta-Hydrolases"/>
    <property type="match status" value="1"/>
</dbReference>